<evidence type="ECO:0000256" key="1">
    <source>
        <dbReference type="SAM" id="MobiDB-lite"/>
    </source>
</evidence>
<accession>A0A7J7NGW1</accession>
<dbReference type="SUPFAM" id="SSF54001">
    <property type="entry name" value="Cysteine proteinases"/>
    <property type="match status" value="1"/>
</dbReference>
<evidence type="ECO:0000313" key="2">
    <source>
        <dbReference type="EMBL" id="KAF6166264.1"/>
    </source>
</evidence>
<dbReference type="Gene3D" id="3.90.70.10">
    <property type="entry name" value="Cysteine proteinases"/>
    <property type="match status" value="1"/>
</dbReference>
<reference evidence="2 3" key="1">
    <citation type="journal article" date="2020" name="IScience">
        <title>Genome Sequencing of the Endangered Kingdonia uniflora (Circaeasteraceae, Ranunculales) Reveals Potential Mechanisms of Evolutionary Specialization.</title>
        <authorList>
            <person name="Sun Y."/>
            <person name="Deng T."/>
            <person name="Zhang A."/>
            <person name="Moore M.J."/>
            <person name="Landis J.B."/>
            <person name="Lin N."/>
            <person name="Zhang H."/>
            <person name="Zhang X."/>
            <person name="Huang J."/>
            <person name="Zhang X."/>
            <person name="Sun H."/>
            <person name="Wang H."/>
        </authorList>
    </citation>
    <scope>NUCLEOTIDE SEQUENCE [LARGE SCALE GENOMIC DNA]</scope>
    <source>
        <strain evidence="2">TB1705</strain>
        <tissue evidence="2">Leaf</tissue>
    </source>
</reference>
<name>A0A7J7NGW1_9MAGN</name>
<proteinExistence type="predicted"/>
<feature type="compositionally biased region" description="Low complexity" evidence="1">
    <location>
        <begin position="59"/>
        <end position="73"/>
    </location>
</feature>
<dbReference type="PANTHER" id="PTHR21646:SF46">
    <property type="entry name" value="UBIQUITIN CARBOXYL-TERMINAL HYDROLASE"/>
    <property type="match status" value="1"/>
</dbReference>
<sequence length="385" mass="43590">MSISIIAALESDVASFKSKIPRGRPATNKPTLAQDIATLTDRLDKLDKLDEAFRKGDDSNTADTGNNSSSNASSKKKRGLARGSKPLPNGKKKKIGECYDISHVAWFDLKEKIRDAWKMYKYHLNITLIIGNNLGDAKASPTPEFVPREDWVKFVDYCNSEKFLAKSKMNKENQAKLIASCTLGRTSMPITRHKLESGVTDEEIGRVEVYIPAHTKKDKTIQFLDVIAELQNTMWKDPKSIRTGPNDAIAQVHVHSIYRYLENPSEELFKIKNVDYLIAYRLSKNHEVSTKLVHHSKDTYCHNCKEHRQAMKKLDLWRLPKILVVHLKRICKYVTSNAGAAESHVYKLYVISNHYGGLGGGHYSAYAKAHISYPYVDQHNIGRFG</sequence>
<dbReference type="InterPro" id="IPR038765">
    <property type="entry name" value="Papain-like_cys_pep_sf"/>
</dbReference>
<dbReference type="InterPro" id="IPR004252">
    <property type="entry name" value="Probable_transposase_24"/>
</dbReference>
<gene>
    <name evidence="2" type="ORF">GIB67_031048</name>
</gene>
<dbReference type="AlphaFoldDB" id="A0A7J7NGW1"/>
<evidence type="ECO:0008006" key="4">
    <source>
        <dbReference type="Google" id="ProtNLM"/>
    </source>
</evidence>
<dbReference type="InterPro" id="IPR050185">
    <property type="entry name" value="Ub_carboxyl-term_hydrolase"/>
</dbReference>
<feature type="region of interest" description="Disordered" evidence="1">
    <location>
        <begin position="54"/>
        <end position="89"/>
    </location>
</feature>
<dbReference type="PANTHER" id="PTHR21646">
    <property type="entry name" value="UBIQUITIN CARBOXYL-TERMINAL HYDROLASE"/>
    <property type="match status" value="1"/>
</dbReference>
<dbReference type="OrthoDB" id="292964at2759"/>
<dbReference type="EMBL" id="JACGCM010000805">
    <property type="protein sequence ID" value="KAF6166264.1"/>
    <property type="molecule type" value="Genomic_DNA"/>
</dbReference>
<dbReference type="Pfam" id="PF03004">
    <property type="entry name" value="Transposase_24"/>
    <property type="match status" value="1"/>
</dbReference>
<organism evidence="2 3">
    <name type="scientific">Kingdonia uniflora</name>
    <dbReference type="NCBI Taxonomy" id="39325"/>
    <lineage>
        <taxon>Eukaryota</taxon>
        <taxon>Viridiplantae</taxon>
        <taxon>Streptophyta</taxon>
        <taxon>Embryophyta</taxon>
        <taxon>Tracheophyta</taxon>
        <taxon>Spermatophyta</taxon>
        <taxon>Magnoliopsida</taxon>
        <taxon>Ranunculales</taxon>
        <taxon>Circaeasteraceae</taxon>
        <taxon>Kingdonia</taxon>
    </lineage>
</organism>
<dbReference type="Proteomes" id="UP000541444">
    <property type="component" value="Unassembled WGS sequence"/>
</dbReference>
<comment type="caution">
    <text evidence="2">The sequence shown here is derived from an EMBL/GenBank/DDBJ whole genome shotgun (WGS) entry which is preliminary data.</text>
</comment>
<evidence type="ECO:0000313" key="3">
    <source>
        <dbReference type="Proteomes" id="UP000541444"/>
    </source>
</evidence>
<keyword evidence="3" id="KW-1185">Reference proteome</keyword>
<protein>
    <recommendedName>
        <fullName evidence="4">USP domain-containing protein</fullName>
    </recommendedName>
</protein>